<sequence length="645" mass="69966">MSQYYPRDGQPSNPPMNVSERRGAPIASTTAYAYPPANAQHRPETIPLVQQERDPYRTYPGAPNRRTTDDTRELYTPSSSRVYELDDKSTSNLSPSDGPYHQNLPSTPYLDRAPQPPGSDPDQRLVKSYSTNLIIAFLWVILVAGLVGLLEATVSTAKTAAKQPWYFDWLPTVALTVFTQAHGPITAAFHARIAVSALKTRWAPKTWAELFYTADGKYGSPLGVLTSLWSTGGKVSLVFWLFIVHTVLAIAAPLLLARAYPVQAISVAVAEHNMLLNTFYSPNMENVEFPLQVAIGGGGLATGLSVLEVFNSSAYVPRESLKQGTPSEMFFAGDSKLTDTVLEGLHIQGSCERVLGLADPIGTEDFVAMCGALPQPLGSNQAIFAGFVDNNQDSTHVNTSACGSRPPYNTWMDNATSSFTTGYMWINAYNSTNASEGTTVSGVAMCNATFTTARAAVYGLSGTFDSLEPIAVYNDTLGNQVGNVLGHPLTAAMYTLQNPPGTALNGPVAVLDMWGYTPYNSDSLGPNYDQPTIDDMISQIWAGALYMTSSIAMASQKAEQPHDAVAYFLVSGRVREGMWAVAAWAVLILWFMLIILLGVLLFRPAIGDSMSSYEAGRLLAERPELVRGKEYGTLGDNEYMKRPFS</sequence>
<proteinExistence type="predicted"/>
<dbReference type="OrthoDB" id="3043899at2759"/>
<gene>
    <name evidence="3" type="ORF">FIBSPDRAFT_1040677</name>
</gene>
<feature type="transmembrane region" description="Helical" evidence="2">
    <location>
        <begin position="133"/>
        <end position="150"/>
    </location>
</feature>
<feature type="transmembrane region" description="Helical" evidence="2">
    <location>
        <begin position="578"/>
        <end position="602"/>
    </location>
</feature>
<dbReference type="AlphaFoldDB" id="A0A166Q0W3"/>
<feature type="region of interest" description="Disordered" evidence="1">
    <location>
        <begin position="1"/>
        <end position="124"/>
    </location>
</feature>
<name>A0A166Q0W3_9AGAM</name>
<protein>
    <submittedName>
        <fullName evidence="3">Uncharacterized protein</fullName>
    </submittedName>
</protein>
<keyword evidence="4" id="KW-1185">Reference proteome</keyword>
<dbReference type="Proteomes" id="UP000076532">
    <property type="component" value="Unassembled WGS sequence"/>
</dbReference>
<keyword evidence="2" id="KW-1133">Transmembrane helix</keyword>
<evidence type="ECO:0000313" key="4">
    <source>
        <dbReference type="Proteomes" id="UP000076532"/>
    </source>
</evidence>
<reference evidence="3 4" key="1">
    <citation type="journal article" date="2016" name="Mol. Biol. Evol.">
        <title>Comparative Genomics of Early-Diverging Mushroom-Forming Fungi Provides Insights into the Origins of Lignocellulose Decay Capabilities.</title>
        <authorList>
            <person name="Nagy L.G."/>
            <person name="Riley R."/>
            <person name="Tritt A."/>
            <person name="Adam C."/>
            <person name="Daum C."/>
            <person name="Floudas D."/>
            <person name="Sun H."/>
            <person name="Yadav J.S."/>
            <person name="Pangilinan J."/>
            <person name="Larsson K.H."/>
            <person name="Matsuura K."/>
            <person name="Barry K."/>
            <person name="Labutti K."/>
            <person name="Kuo R."/>
            <person name="Ohm R.A."/>
            <person name="Bhattacharya S.S."/>
            <person name="Shirouzu T."/>
            <person name="Yoshinaga Y."/>
            <person name="Martin F.M."/>
            <person name="Grigoriev I.V."/>
            <person name="Hibbett D.S."/>
        </authorList>
    </citation>
    <scope>NUCLEOTIDE SEQUENCE [LARGE SCALE GENOMIC DNA]</scope>
    <source>
        <strain evidence="3 4">CBS 109695</strain>
    </source>
</reference>
<keyword evidence="2" id="KW-0812">Transmembrane</keyword>
<accession>A0A166Q0W3</accession>
<organism evidence="3 4">
    <name type="scientific">Athelia psychrophila</name>
    <dbReference type="NCBI Taxonomy" id="1759441"/>
    <lineage>
        <taxon>Eukaryota</taxon>
        <taxon>Fungi</taxon>
        <taxon>Dikarya</taxon>
        <taxon>Basidiomycota</taxon>
        <taxon>Agaricomycotina</taxon>
        <taxon>Agaricomycetes</taxon>
        <taxon>Agaricomycetidae</taxon>
        <taxon>Atheliales</taxon>
        <taxon>Atheliaceae</taxon>
        <taxon>Athelia</taxon>
    </lineage>
</organism>
<keyword evidence="2" id="KW-0472">Membrane</keyword>
<dbReference type="EMBL" id="KV417513">
    <property type="protein sequence ID" value="KZP26644.1"/>
    <property type="molecule type" value="Genomic_DNA"/>
</dbReference>
<evidence type="ECO:0000256" key="2">
    <source>
        <dbReference type="SAM" id="Phobius"/>
    </source>
</evidence>
<feature type="transmembrane region" description="Helical" evidence="2">
    <location>
        <begin position="237"/>
        <end position="256"/>
    </location>
</feature>
<evidence type="ECO:0000256" key="1">
    <source>
        <dbReference type="SAM" id="MobiDB-lite"/>
    </source>
</evidence>
<evidence type="ECO:0000313" key="3">
    <source>
        <dbReference type="EMBL" id="KZP26644.1"/>
    </source>
</evidence>